<dbReference type="Proteomes" id="UP001590951">
    <property type="component" value="Unassembled WGS sequence"/>
</dbReference>
<accession>A0ABR4AIV6</accession>
<name>A0ABR4AIV6_9LECA</name>
<proteinExistence type="predicted"/>
<keyword evidence="2" id="KW-1185">Reference proteome</keyword>
<reference evidence="1 2" key="1">
    <citation type="submission" date="2024-09" db="EMBL/GenBank/DDBJ databases">
        <title>Rethinking Asexuality: The Enigmatic Case of Functional Sexual Genes in Lepraria (Stereocaulaceae).</title>
        <authorList>
            <person name="Doellman M."/>
            <person name="Sun Y."/>
            <person name="Barcenas-Pena A."/>
            <person name="Lumbsch H.T."/>
            <person name="Grewe F."/>
        </authorList>
    </citation>
    <scope>NUCLEOTIDE SEQUENCE [LARGE SCALE GENOMIC DNA]</scope>
    <source>
        <strain evidence="1 2">Grewe 0041</strain>
    </source>
</reference>
<evidence type="ECO:0000313" key="1">
    <source>
        <dbReference type="EMBL" id="KAL2045431.1"/>
    </source>
</evidence>
<comment type="caution">
    <text evidence="1">The sequence shown here is derived from an EMBL/GenBank/DDBJ whole genome shotgun (WGS) entry which is preliminary data.</text>
</comment>
<evidence type="ECO:0000313" key="2">
    <source>
        <dbReference type="Proteomes" id="UP001590951"/>
    </source>
</evidence>
<dbReference type="PANTHER" id="PTHR40434:SF1">
    <property type="entry name" value="CUPIN TYPE-1 DOMAIN-CONTAINING PROTEIN"/>
    <property type="match status" value="1"/>
</dbReference>
<dbReference type="PANTHER" id="PTHR40434">
    <property type="entry name" value="CUPIN_2 DOMAIN-CONTAINING PROTEIN"/>
    <property type="match status" value="1"/>
</dbReference>
<protein>
    <submittedName>
        <fullName evidence="1">Uncharacterized protein</fullName>
    </submittedName>
</protein>
<sequence length="104" mass="11680">MLEVGVRVPVVANIKYYLSSTLPVHHPTEILSRSQSEAQVRSWGFKTDFTWTDGSNAHYPPHSHSCLTPHLVRRGSLTITHPKDERPTKETFGVGDYCGCWEGS</sequence>
<organism evidence="1 2">
    <name type="scientific">Lepraria finkii</name>
    <dbReference type="NCBI Taxonomy" id="1340010"/>
    <lineage>
        <taxon>Eukaryota</taxon>
        <taxon>Fungi</taxon>
        <taxon>Dikarya</taxon>
        <taxon>Ascomycota</taxon>
        <taxon>Pezizomycotina</taxon>
        <taxon>Lecanoromycetes</taxon>
        <taxon>OSLEUM clade</taxon>
        <taxon>Lecanoromycetidae</taxon>
        <taxon>Lecanorales</taxon>
        <taxon>Lecanorineae</taxon>
        <taxon>Stereocaulaceae</taxon>
        <taxon>Lepraria</taxon>
    </lineage>
</organism>
<gene>
    <name evidence="1" type="ORF">ABVK25_012116</name>
</gene>
<dbReference type="EMBL" id="JBHFEH010000145">
    <property type="protein sequence ID" value="KAL2045431.1"/>
    <property type="molecule type" value="Genomic_DNA"/>
</dbReference>